<dbReference type="AlphaFoldDB" id="M6QR94"/>
<dbReference type="Pfam" id="PF13289">
    <property type="entry name" value="SIR2_2"/>
    <property type="match status" value="1"/>
</dbReference>
<evidence type="ECO:0000313" key="2">
    <source>
        <dbReference type="Proteomes" id="UP000012118"/>
    </source>
</evidence>
<reference evidence="1 2" key="1">
    <citation type="submission" date="2013-01" db="EMBL/GenBank/DDBJ databases">
        <authorList>
            <person name="Harkins D.M."/>
            <person name="Durkin A.S."/>
            <person name="Brinkac L.M."/>
            <person name="Haft D.H."/>
            <person name="Selengut J.D."/>
            <person name="Sanka R."/>
            <person name="DePew J."/>
            <person name="Purushe J."/>
            <person name="Chanthongthip A."/>
            <person name="Lattana O."/>
            <person name="Phetsouvanh R."/>
            <person name="Newton P.N."/>
            <person name="Vinetz J.M."/>
            <person name="Sutton G.G."/>
            <person name="Nierman W.C."/>
            <person name="Fouts D.E."/>
        </authorList>
    </citation>
    <scope>NUCLEOTIDE SEQUENCE [LARGE SCALE GENOMIC DNA]</scope>
    <source>
        <strain evidence="1 2">UI 13098</strain>
    </source>
</reference>
<dbReference type="Proteomes" id="UP000012118">
    <property type="component" value="Unassembled WGS sequence"/>
</dbReference>
<comment type="caution">
    <text evidence="1">The sequence shown here is derived from an EMBL/GenBank/DDBJ whole genome shotgun (WGS) entry which is preliminary data.</text>
</comment>
<gene>
    <name evidence="1" type="ORF">LEP1GSC108_3314</name>
</gene>
<accession>M6QR94</accession>
<proteinExistence type="predicted"/>
<evidence type="ECO:0000313" key="1">
    <source>
        <dbReference type="EMBL" id="EMN91347.1"/>
    </source>
</evidence>
<name>M6QR94_9LEPT</name>
<dbReference type="EMBL" id="AHNU02000034">
    <property type="protein sequence ID" value="EMN91347.1"/>
    <property type="molecule type" value="Genomic_DNA"/>
</dbReference>
<sequence length="537" mass="61936">MIESYLEHFPKPLLDDLVEGRTLPIVGAGMSRNAILPPGFCMPLWGDLGKSLLEDLPNWYEYTGAIDSVSAYAQEFSRVKLIEEISKRLFTHIAKPGKVHEAFCSIPFDLVITTNFDFLLENQYNLLSKTYNPILEESQLSMKLSKSGVNLIKFHGDLNHPKRMVITEEDYDLFLTHYPLFATFVANLLITRSAIMIGYSFDDPDFRQIWKIINERLGNSARKAYCISVDASQAEISKFERRGVKVINLPGNKEDYELILVKVFSELRELWTSKVLKVSEISQEDPLRELSLPKSSLNRLCYFSVPLSMQYFYKENIYRIVERCGLVPVTASDIISSEESRLAKLDALIERAFVVIGDNTIKESEDEISYIRSKINNNKILIFSNTDENSISQEGPVILNKPLEPVQEIELLIIEDWLFEIMESIGMQFVNEPRRLYELKEYKAAVVSALSTFEMRLRNFLWSVREKYPKVERATLNDSLKFLQEYQIISDEDFENLSSFIKKRNELIHTRMGTDSIESESIISGLEKIIQKIESKQ</sequence>
<organism evidence="1 2">
    <name type="scientific">Leptospira weilii str. UI 13098</name>
    <dbReference type="NCBI Taxonomy" id="1088542"/>
    <lineage>
        <taxon>Bacteria</taxon>
        <taxon>Pseudomonadati</taxon>
        <taxon>Spirochaetota</taxon>
        <taxon>Spirochaetia</taxon>
        <taxon>Leptospirales</taxon>
        <taxon>Leptospiraceae</taxon>
        <taxon>Leptospira</taxon>
    </lineage>
</organism>
<keyword evidence="2" id="KW-1185">Reference proteome</keyword>
<protein>
    <submittedName>
        <fullName evidence="1">SIR2-like domain protein</fullName>
    </submittedName>
</protein>
<dbReference type="RefSeq" id="WP_004502837.1">
    <property type="nucleotide sequence ID" value="NZ_AHNU02000034.1"/>
</dbReference>